<dbReference type="PIRSF" id="PIRSF006276">
    <property type="entry name" value="UspA"/>
    <property type="match status" value="1"/>
</dbReference>
<accession>A0A9X2IBZ9</accession>
<gene>
    <name evidence="4" type="ORF">LOX96_12585</name>
</gene>
<dbReference type="CDD" id="cd00293">
    <property type="entry name" value="USP-like"/>
    <property type="match status" value="1"/>
</dbReference>
<feature type="domain" description="UspA" evidence="3">
    <location>
        <begin position="1"/>
        <end position="147"/>
    </location>
</feature>
<dbReference type="Pfam" id="PF00582">
    <property type="entry name" value="Usp"/>
    <property type="match status" value="1"/>
</dbReference>
<evidence type="ECO:0000256" key="2">
    <source>
        <dbReference type="PIRNR" id="PIRNR006276"/>
    </source>
</evidence>
<evidence type="ECO:0000313" key="4">
    <source>
        <dbReference type="EMBL" id="MCL9684935.1"/>
    </source>
</evidence>
<dbReference type="EMBL" id="JAJKBJ010000016">
    <property type="protein sequence ID" value="MCL9684935.1"/>
    <property type="molecule type" value="Genomic_DNA"/>
</dbReference>
<dbReference type="InterPro" id="IPR006015">
    <property type="entry name" value="Universal_stress_UspA"/>
</dbReference>
<name>A0A9X2IBZ9_9GAMM</name>
<dbReference type="PANTHER" id="PTHR46268">
    <property type="entry name" value="STRESS RESPONSE PROTEIN NHAX"/>
    <property type="match status" value="1"/>
</dbReference>
<protein>
    <recommendedName>
        <fullName evidence="2">Universal stress protein</fullName>
    </recommendedName>
</protein>
<evidence type="ECO:0000256" key="1">
    <source>
        <dbReference type="ARBA" id="ARBA00008791"/>
    </source>
</evidence>
<dbReference type="InterPro" id="IPR006016">
    <property type="entry name" value="UspA"/>
</dbReference>
<proteinExistence type="inferred from homology"/>
<evidence type="ECO:0000259" key="3">
    <source>
        <dbReference type="Pfam" id="PF00582"/>
    </source>
</evidence>
<dbReference type="GO" id="GO:0005737">
    <property type="term" value="C:cytoplasm"/>
    <property type="evidence" value="ECO:0007669"/>
    <property type="project" value="UniProtKB-SubCell"/>
</dbReference>
<comment type="subcellular location">
    <subcellularLocation>
        <location evidence="2">Cytoplasm</location>
    </subcellularLocation>
</comment>
<sequence>MYRNILLAIDGSNVSNAAVEEIIKLTKGEKIHLRIIHVVDENMVYYGGPGFDYALLINSLKEEGKEILDNAVKIIEKQTSIKIEKCLLERKLFKGKIADVIVEEAKKWSADLLVIGSHGRQGFGHFFLGSVAEHIVRIATMPVLIVRSSNT</sequence>
<comment type="caution">
    <text evidence="4">The sequence shown here is derived from an EMBL/GenBank/DDBJ whole genome shotgun (WGS) entry which is preliminary data.</text>
</comment>
<comment type="similarity">
    <text evidence="1 2">Belongs to the universal stress protein A family.</text>
</comment>
<organism evidence="4 5">
    <name type="scientific">Legionella maioricensis</name>
    <dbReference type="NCBI Taxonomy" id="2896528"/>
    <lineage>
        <taxon>Bacteria</taxon>
        <taxon>Pseudomonadati</taxon>
        <taxon>Pseudomonadota</taxon>
        <taxon>Gammaproteobacteria</taxon>
        <taxon>Legionellales</taxon>
        <taxon>Legionellaceae</taxon>
        <taxon>Legionella</taxon>
    </lineage>
</organism>
<dbReference type="PANTHER" id="PTHR46268:SF6">
    <property type="entry name" value="UNIVERSAL STRESS PROTEIN UP12"/>
    <property type="match status" value="1"/>
</dbReference>
<dbReference type="Proteomes" id="UP001139721">
    <property type="component" value="Unassembled WGS sequence"/>
</dbReference>
<reference evidence="4" key="1">
    <citation type="submission" date="2021-11" db="EMBL/GenBank/DDBJ databases">
        <title>Legionella maioricencis sp. nov., a new species isolated from hot water samples in Mallorca.</title>
        <authorList>
            <person name="Crespi S."/>
            <person name="Drasar V."/>
            <person name="Salva-Serra F."/>
            <person name="Jaen-Luchoro D."/>
            <person name="Pineiro-Iglesias B."/>
            <person name="Aliaga F."/>
            <person name="Fernandez-Juarez V."/>
            <person name="Coll G."/>
            <person name="Moore E.R.B."/>
            <person name="Bennasar-Figueras A."/>
        </authorList>
    </citation>
    <scope>NUCLEOTIDE SEQUENCE</scope>
    <source>
        <strain evidence="4">HCPI-6</strain>
    </source>
</reference>
<dbReference type="PRINTS" id="PR01438">
    <property type="entry name" value="UNVRSLSTRESS"/>
</dbReference>
<dbReference type="AlphaFoldDB" id="A0A9X2IBZ9"/>
<dbReference type="SUPFAM" id="SSF52402">
    <property type="entry name" value="Adenine nucleotide alpha hydrolases-like"/>
    <property type="match status" value="1"/>
</dbReference>
<dbReference type="Gene3D" id="3.40.50.620">
    <property type="entry name" value="HUPs"/>
    <property type="match status" value="1"/>
</dbReference>
<keyword evidence="5" id="KW-1185">Reference proteome</keyword>
<evidence type="ECO:0000313" key="5">
    <source>
        <dbReference type="Proteomes" id="UP001139721"/>
    </source>
</evidence>
<dbReference type="InterPro" id="IPR014729">
    <property type="entry name" value="Rossmann-like_a/b/a_fold"/>
</dbReference>
<keyword evidence="2" id="KW-0963">Cytoplasm</keyword>